<dbReference type="Proteomes" id="UP000283383">
    <property type="component" value="Unassembled WGS sequence"/>
</dbReference>
<dbReference type="GO" id="GO:0005680">
    <property type="term" value="C:anaphase-promoting complex"/>
    <property type="evidence" value="ECO:0007669"/>
    <property type="project" value="InterPro"/>
</dbReference>
<evidence type="ECO:0000313" key="2">
    <source>
        <dbReference type="EMBL" id="RKF66056.1"/>
    </source>
</evidence>
<feature type="compositionally biased region" description="Basic and acidic residues" evidence="1">
    <location>
        <begin position="103"/>
        <end position="117"/>
    </location>
</feature>
<feature type="compositionally biased region" description="Acidic residues" evidence="1">
    <location>
        <begin position="248"/>
        <end position="278"/>
    </location>
</feature>
<feature type="region of interest" description="Disordered" evidence="1">
    <location>
        <begin position="145"/>
        <end position="195"/>
    </location>
</feature>
<protein>
    <recommendedName>
        <fullName evidence="4">Apc15p protein-domain-containing protein</fullName>
    </recommendedName>
</protein>
<feature type="region of interest" description="Disordered" evidence="1">
    <location>
        <begin position="88"/>
        <end position="117"/>
    </location>
</feature>
<dbReference type="GO" id="GO:0031145">
    <property type="term" value="P:anaphase-promoting complex-dependent catabolic process"/>
    <property type="evidence" value="ECO:0007669"/>
    <property type="project" value="InterPro"/>
</dbReference>
<evidence type="ECO:0000256" key="1">
    <source>
        <dbReference type="SAM" id="MobiDB-lite"/>
    </source>
</evidence>
<dbReference type="STRING" id="62708.A0A420I8T8"/>
<dbReference type="InterPro" id="IPR008402">
    <property type="entry name" value="APC_su15/mnd2"/>
</dbReference>
<organism evidence="2 3">
    <name type="scientific">Golovinomyces cichoracearum</name>
    <dbReference type="NCBI Taxonomy" id="62708"/>
    <lineage>
        <taxon>Eukaryota</taxon>
        <taxon>Fungi</taxon>
        <taxon>Dikarya</taxon>
        <taxon>Ascomycota</taxon>
        <taxon>Pezizomycotina</taxon>
        <taxon>Leotiomycetes</taxon>
        <taxon>Erysiphales</taxon>
        <taxon>Erysiphaceae</taxon>
        <taxon>Golovinomyces</taxon>
    </lineage>
</organism>
<feature type="region of interest" description="Disordered" evidence="1">
    <location>
        <begin position="32"/>
        <end position="66"/>
    </location>
</feature>
<name>A0A420I8T8_9PEZI</name>
<evidence type="ECO:0008006" key="4">
    <source>
        <dbReference type="Google" id="ProtNLM"/>
    </source>
</evidence>
<feature type="compositionally biased region" description="Polar residues" evidence="1">
    <location>
        <begin position="45"/>
        <end position="58"/>
    </location>
</feature>
<proteinExistence type="predicted"/>
<comment type="caution">
    <text evidence="2">The sequence shown here is derived from an EMBL/GenBank/DDBJ whole genome shotgun (WGS) entry which is preliminary data.</text>
</comment>
<feature type="compositionally biased region" description="Acidic residues" evidence="1">
    <location>
        <begin position="166"/>
        <end position="183"/>
    </location>
</feature>
<feature type="compositionally biased region" description="Acidic residues" evidence="1">
    <location>
        <begin position="145"/>
        <end position="157"/>
    </location>
</feature>
<feature type="region of interest" description="Disordered" evidence="1">
    <location>
        <begin position="240"/>
        <end position="293"/>
    </location>
</feature>
<gene>
    <name evidence="2" type="ORF">GcM3_113014</name>
</gene>
<sequence>MLSLPSLSPPDVGIPSLTSHICYTLWYTSSSSPNPKTIKDEDDQNSVQAQHHNQNRIQNPAYRSPLTSLRLDEESIRNRKKNITDYGAMWLKPPGVPKSLQQLREEEREIREHQETLRREQLAQELAEAGEEGELGSLLQGEEGMEEMQDLDDEVPEADNPAFSSNEEDDSDDEETEQDDDSSGLETRNNLTMPDEMYRREALIHERLLCDDSSVLSEKELSGMLNEEDLIREHTEVELTNATMDMDRDMDLDDEIPEGDGYEHTDTEEEISSSEDEGDSFKFGAAGMHDTNS</sequence>
<keyword evidence="3" id="KW-1185">Reference proteome</keyword>
<dbReference type="Pfam" id="PF05841">
    <property type="entry name" value="Apc15p"/>
    <property type="match status" value="1"/>
</dbReference>
<accession>A0A420I8T8</accession>
<dbReference type="AlphaFoldDB" id="A0A420I8T8"/>
<evidence type="ECO:0000313" key="3">
    <source>
        <dbReference type="Proteomes" id="UP000283383"/>
    </source>
</evidence>
<reference evidence="2 3" key="1">
    <citation type="journal article" date="2018" name="BMC Genomics">
        <title>Comparative genome analyses reveal sequence features reflecting distinct modes of host-adaptation between dicot and monocot powdery mildew.</title>
        <authorList>
            <person name="Wu Y."/>
            <person name="Ma X."/>
            <person name="Pan Z."/>
            <person name="Kale S.D."/>
            <person name="Song Y."/>
            <person name="King H."/>
            <person name="Zhang Q."/>
            <person name="Presley C."/>
            <person name="Deng X."/>
            <person name="Wei C.I."/>
            <person name="Xiao S."/>
        </authorList>
    </citation>
    <scope>NUCLEOTIDE SEQUENCE [LARGE SCALE GENOMIC DNA]</scope>
    <source>
        <strain evidence="2">UMSG3</strain>
    </source>
</reference>
<dbReference type="EMBL" id="MCBQ01011302">
    <property type="protein sequence ID" value="RKF66056.1"/>
    <property type="molecule type" value="Genomic_DNA"/>
</dbReference>